<comment type="caution">
    <text evidence="1">The sequence shown here is derived from an EMBL/GenBank/DDBJ whole genome shotgun (WGS) entry which is preliminary data.</text>
</comment>
<protein>
    <submittedName>
        <fullName evidence="1">Uncharacterized protein</fullName>
    </submittedName>
</protein>
<dbReference type="OrthoDB" id="2655672at2"/>
<dbReference type="AlphaFoldDB" id="A0A229P238"/>
<gene>
    <name evidence="1" type="ORF">CGZ75_05580</name>
</gene>
<name>A0A229P238_9BACL</name>
<accession>A0A229P238</accession>
<evidence type="ECO:0000313" key="2">
    <source>
        <dbReference type="Proteomes" id="UP000215145"/>
    </source>
</evidence>
<dbReference type="Proteomes" id="UP000215145">
    <property type="component" value="Unassembled WGS sequence"/>
</dbReference>
<evidence type="ECO:0000313" key="1">
    <source>
        <dbReference type="EMBL" id="OXM16170.1"/>
    </source>
</evidence>
<dbReference type="RefSeq" id="WP_089523254.1">
    <property type="nucleotide sequence ID" value="NZ_NMUQ01000001.1"/>
</dbReference>
<organism evidence="1 2">
    <name type="scientific">Paenibacillus herberti</name>
    <dbReference type="NCBI Taxonomy" id="1619309"/>
    <lineage>
        <taxon>Bacteria</taxon>
        <taxon>Bacillati</taxon>
        <taxon>Bacillota</taxon>
        <taxon>Bacilli</taxon>
        <taxon>Bacillales</taxon>
        <taxon>Paenibacillaceae</taxon>
        <taxon>Paenibacillus</taxon>
    </lineage>
</organism>
<sequence>MSSYEEYAEEKQLLDGLVEEGRRIVEIKEDLDGAVVLFSAPPEGSVREAAGSISLRLSTADARKHVAVLLIRQQAVPQEL</sequence>
<proteinExistence type="predicted"/>
<dbReference type="EMBL" id="NMUQ01000001">
    <property type="protein sequence ID" value="OXM16170.1"/>
    <property type="molecule type" value="Genomic_DNA"/>
</dbReference>
<reference evidence="1 2" key="1">
    <citation type="submission" date="2017-07" db="EMBL/GenBank/DDBJ databases">
        <title>Paenibacillus herberti R33 genome sequencing and assembly.</title>
        <authorList>
            <person name="Su W."/>
        </authorList>
    </citation>
    <scope>NUCLEOTIDE SEQUENCE [LARGE SCALE GENOMIC DNA]</scope>
    <source>
        <strain evidence="1 2">R33</strain>
    </source>
</reference>
<keyword evidence="2" id="KW-1185">Reference proteome</keyword>